<evidence type="ECO:0000313" key="4">
    <source>
        <dbReference type="Proteomes" id="UP000307440"/>
    </source>
</evidence>
<organism evidence="3 4">
    <name type="scientific">Coprinopsis marcescibilis</name>
    <name type="common">Agaric fungus</name>
    <name type="synonym">Psathyrella marcescibilis</name>
    <dbReference type="NCBI Taxonomy" id="230819"/>
    <lineage>
        <taxon>Eukaryota</taxon>
        <taxon>Fungi</taxon>
        <taxon>Dikarya</taxon>
        <taxon>Basidiomycota</taxon>
        <taxon>Agaricomycotina</taxon>
        <taxon>Agaricomycetes</taxon>
        <taxon>Agaricomycetidae</taxon>
        <taxon>Agaricales</taxon>
        <taxon>Agaricineae</taxon>
        <taxon>Psathyrellaceae</taxon>
        <taxon>Coprinopsis</taxon>
    </lineage>
</organism>
<evidence type="ECO:0000256" key="1">
    <source>
        <dbReference type="SAM" id="MobiDB-lite"/>
    </source>
</evidence>
<proteinExistence type="predicted"/>
<dbReference type="AlphaFoldDB" id="A0A5C3KRK1"/>
<protein>
    <recommendedName>
        <fullName evidence="2">Spt20-like SEP domain-containing protein</fullName>
    </recommendedName>
</protein>
<dbReference type="EMBL" id="ML210223">
    <property type="protein sequence ID" value="TFK23191.1"/>
    <property type="molecule type" value="Genomic_DNA"/>
</dbReference>
<dbReference type="PANTHER" id="PTHR13526">
    <property type="entry name" value="TRANSCRIPTION FACTOR SPT20 HOMOLOG"/>
    <property type="match status" value="1"/>
</dbReference>
<feature type="compositionally biased region" description="Low complexity" evidence="1">
    <location>
        <begin position="425"/>
        <end position="465"/>
    </location>
</feature>
<feature type="region of interest" description="Disordered" evidence="1">
    <location>
        <begin position="331"/>
        <end position="364"/>
    </location>
</feature>
<feature type="compositionally biased region" description="Low complexity" evidence="1">
    <location>
        <begin position="658"/>
        <end position="706"/>
    </location>
</feature>
<feature type="region of interest" description="Disordered" evidence="1">
    <location>
        <begin position="580"/>
        <end position="608"/>
    </location>
</feature>
<feature type="region of interest" description="Disordered" evidence="1">
    <location>
        <begin position="625"/>
        <end position="706"/>
    </location>
</feature>
<dbReference type="Pfam" id="PF12090">
    <property type="entry name" value="Spt20_SEP"/>
    <property type="match status" value="1"/>
</dbReference>
<evidence type="ECO:0000313" key="3">
    <source>
        <dbReference type="EMBL" id="TFK23191.1"/>
    </source>
</evidence>
<feature type="compositionally biased region" description="Low complexity" evidence="1">
    <location>
        <begin position="781"/>
        <end position="848"/>
    </location>
</feature>
<sequence>MALGLLESYNRTRYVEELLDRTKDDPPSLAIHLHADYWILNNGSKFLYQNQMASLLDDIRAHRIPVDFLDLFDNARVPFYEGCMIVELLDYRVQQSKGGQQGEPDRTRVILHPNPETIYADICSLNQKYGGRWTDSDALEVEATLLLATAPPLCLDPNPHLTRIANHVLRASTPTVPMSLKRKATTSEPEEDESEKGRKAKIMAFMSPRPQGKLNRTYSLLDTFAKHKREKHISAKTQAENPPRHPNHYYLFGPPPRRPVPDIPTPAPLSTPVDNRRIETPKPAPTPQIVTASYPPVNHHFITQSAPAAIASPGMTPQVYANVHAATEAARAAQSVTAPPAASTEAPTPVQTTQSTSSAPEQNNFTATTTVPVTSSAIAALNPQQQQQFRMLQEVQASKTYAGNQHLFSQQALLQLQQHHHLNNQAAQGQVQAQGQGQGQPVQGTPTPTATAPTPVASAASPNTAGQSTTVKQEQSSMTSFQVAASQRPIAEPKLVATNAASSPRTTAAQAGVQPPLVHHPGEMQKIILTMRGGVYRGFQELTALQAQMNAAPNDMSLRQRFQKLYSEVAGLQEQTKSWNAQQEQFKEAQEQQLKGVPVAGRSPANTAPTASVAAAAAAANQAGRATPQTLAVPTSQGPSNVGTPSPSRASPMSVHVQPLQPNQAQAQAAHATLQQQQFQRTLTPVQAQHQHQHQHQQQAAQQVQAPSGQYTFAMPYNPAALRPGAPNANQQNHIINVAQANAARAAATPVAGGNGGLSAQRSPQQVQPQAAHPIQQQSNIQTPQLTQQLRTPQIQNQQLRTPQTQHQQLRTPQMQAQQLRTPQMQTQQLRTPQMQQAQLRTPQMQQAQLQTAQQAQVQQQQQQRQPTPMQTQSTAQVQNPQLQNAQYQQRLQLQHMQQLQLQQQQQQQQQQQSQPQPQVQQFQVQQQAQGGMTSQQFQHYQQQMAFYQAIQQQRQQQQAAGGQQHAQQIQASTQPSPQQMQQYVAWQQMAGRGGSVVSGGVPNLTAAQVQQVQQLQQQQQHARLNAMQQQRQMGPQATAMMAANLAKQQQQQQQQQR</sequence>
<feature type="region of interest" description="Disordered" evidence="1">
    <location>
        <begin position="860"/>
        <end position="879"/>
    </location>
</feature>
<gene>
    <name evidence="3" type="ORF">FA15DRAFT_670690</name>
</gene>
<dbReference type="PANTHER" id="PTHR13526:SF8">
    <property type="entry name" value="TRANSCRIPTION FACTOR SPT20 HOMOLOG"/>
    <property type="match status" value="1"/>
</dbReference>
<dbReference type="STRING" id="230819.A0A5C3KRK1"/>
<dbReference type="GO" id="GO:0003712">
    <property type="term" value="F:transcription coregulator activity"/>
    <property type="evidence" value="ECO:0007669"/>
    <property type="project" value="InterPro"/>
</dbReference>
<dbReference type="Proteomes" id="UP000307440">
    <property type="component" value="Unassembled WGS sequence"/>
</dbReference>
<feature type="region of interest" description="Disordered" evidence="1">
    <location>
        <begin position="425"/>
        <end position="479"/>
    </location>
</feature>
<dbReference type="GO" id="GO:0006357">
    <property type="term" value="P:regulation of transcription by RNA polymerase II"/>
    <property type="evidence" value="ECO:0007669"/>
    <property type="project" value="TreeGrafter"/>
</dbReference>
<name>A0A5C3KRK1_COPMA</name>
<dbReference type="OrthoDB" id="1932706at2759"/>
<dbReference type="InterPro" id="IPR046468">
    <property type="entry name" value="Spt20-like_SEP"/>
</dbReference>
<feature type="compositionally biased region" description="Polar residues" evidence="1">
    <location>
        <begin position="627"/>
        <end position="651"/>
    </location>
</feature>
<feature type="region of interest" description="Disordered" evidence="1">
    <location>
        <begin position="750"/>
        <end position="848"/>
    </location>
</feature>
<keyword evidence="4" id="KW-1185">Reference proteome</keyword>
<feature type="domain" description="Spt20-like SEP" evidence="2">
    <location>
        <begin position="24"/>
        <end position="167"/>
    </location>
</feature>
<accession>A0A5C3KRK1</accession>
<feature type="region of interest" description="Disordered" evidence="1">
    <location>
        <begin position="175"/>
        <end position="198"/>
    </location>
</feature>
<feature type="compositionally biased region" description="Polar residues" evidence="1">
    <location>
        <begin position="466"/>
        <end position="479"/>
    </location>
</feature>
<dbReference type="GO" id="GO:0000124">
    <property type="term" value="C:SAGA complex"/>
    <property type="evidence" value="ECO:0007669"/>
    <property type="project" value="InterPro"/>
</dbReference>
<dbReference type="InterPro" id="IPR021950">
    <property type="entry name" value="Spt20"/>
</dbReference>
<reference evidence="3 4" key="1">
    <citation type="journal article" date="2019" name="Nat. Ecol. Evol.">
        <title>Megaphylogeny resolves global patterns of mushroom evolution.</title>
        <authorList>
            <person name="Varga T."/>
            <person name="Krizsan K."/>
            <person name="Foldi C."/>
            <person name="Dima B."/>
            <person name="Sanchez-Garcia M."/>
            <person name="Sanchez-Ramirez S."/>
            <person name="Szollosi G.J."/>
            <person name="Szarkandi J.G."/>
            <person name="Papp V."/>
            <person name="Albert L."/>
            <person name="Andreopoulos W."/>
            <person name="Angelini C."/>
            <person name="Antonin V."/>
            <person name="Barry K.W."/>
            <person name="Bougher N.L."/>
            <person name="Buchanan P."/>
            <person name="Buyck B."/>
            <person name="Bense V."/>
            <person name="Catcheside P."/>
            <person name="Chovatia M."/>
            <person name="Cooper J."/>
            <person name="Damon W."/>
            <person name="Desjardin D."/>
            <person name="Finy P."/>
            <person name="Geml J."/>
            <person name="Haridas S."/>
            <person name="Hughes K."/>
            <person name="Justo A."/>
            <person name="Karasinski D."/>
            <person name="Kautmanova I."/>
            <person name="Kiss B."/>
            <person name="Kocsube S."/>
            <person name="Kotiranta H."/>
            <person name="LaButti K.M."/>
            <person name="Lechner B.E."/>
            <person name="Liimatainen K."/>
            <person name="Lipzen A."/>
            <person name="Lukacs Z."/>
            <person name="Mihaltcheva S."/>
            <person name="Morgado L.N."/>
            <person name="Niskanen T."/>
            <person name="Noordeloos M.E."/>
            <person name="Ohm R.A."/>
            <person name="Ortiz-Santana B."/>
            <person name="Ovrebo C."/>
            <person name="Racz N."/>
            <person name="Riley R."/>
            <person name="Savchenko A."/>
            <person name="Shiryaev A."/>
            <person name="Soop K."/>
            <person name="Spirin V."/>
            <person name="Szebenyi C."/>
            <person name="Tomsovsky M."/>
            <person name="Tulloss R.E."/>
            <person name="Uehling J."/>
            <person name="Grigoriev I.V."/>
            <person name="Vagvolgyi C."/>
            <person name="Papp T."/>
            <person name="Martin F.M."/>
            <person name="Miettinen O."/>
            <person name="Hibbett D.S."/>
            <person name="Nagy L.G."/>
        </authorList>
    </citation>
    <scope>NUCLEOTIDE SEQUENCE [LARGE SCALE GENOMIC DNA]</scope>
    <source>
        <strain evidence="3 4">CBS 121175</strain>
    </source>
</reference>
<feature type="compositionally biased region" description="Polar residues" evidence="1">
    <location>
        <begin position="758"/>
        <end position="780"/>
    </location>
</feature>
<feature type="compositionally biased region" description="Low complexity" evidence="1">
    <location>
        <begin position="337"/>
        <end position="358"/>
    </location>
</feature>
<evidence type="ECO:0000259" key="2">
    <source>
        <dbReference type="Pfam" id="PF12090"/>
    </source>
</evidence>